<keyword evidence="3 9" id="KW-0812">Transmembrane</keyword>
<evidence type="ECO:0000256" key="2">
    <source>
        <dbReference type="ARBA" id="ARBA00022622"/>
    </source>
</evidence>
<dbReference type="EMBL" id="JRES01000536">
    <property type="protein sequence ID" value="KNC30360.1"/>
    <property type="molecule type" value="Genomic_DNA"/>
</dbReference>
<keyword evidence="8" id="KW-0449">Lipoprotein</keyword>
<dbReference type="AlphaFoldDB" id="A0A0L0CDM9"/>
<evidence type="ECO:0000313" key="11">
    <source>
        <dbReference type="Proteomes" id="UP000037069"/>
    </source>
</evidence>
<dbReference type="Pfam" id="PF17064">
    <property type="entry name" value="QVR"/>
    <property type="match status" value="1"/>
</dbReference>
<keyword evidence="4" id="KW-0732">Signal</keyword>
<keyword evidence="7" id="KW-0325">Glycoprotein</keyword>
<evidence type="ECO:0000256" key="1">
    <source>
        <dbReference type="ARBA" id="ARBA00004589"/>
    </source>
</evidence>
<evidence type="ECO:0000256" key="4">
    <source>
        <dbReference type="ARBA" id="ARBA00022729"/>
    </source>
</evidence>
<evidence type="ECO:0000313" key="10">
    <source>
        <dbReference type="EMBL" id="KNC30360.1"/>
    </source>
</evidence>
<dbReference type="PANTHER" id="PTHR33562">
    <property type="entry name" value="ATILLA, ISOFORM B-RELATED-RELATED"/>
    <property type="match status" value="1"/>
</dbReference>
<dbReference type="SUPFAM" id="SSF57302">
    <property type="entry name" value="Snake toxin-like"/>
    <property type="match status" value="1"/>
</dbReference>
<dbReference type="OMA" id="SHINEDC"/>
<keyword evidence="11" id="KW-1185">Reference proteome</keyword>
<reference evidence="10 11" key="1">
    <citation type="journal article" date="2015" name="Nat. Commun.">
        <title>Lucilia cuprina genome unlocks parasitic fly biology to underpin future interventions.</title>
        <authorList>
            <person name="Anstead C.A."/>
            <person name="Korhonen P.K."/>
            <person name="Young N.D."/>
            <person name="Hall R.S."/>
            <person name="Jex A.R."/>
            <person name="Murali S.C."/>
            <person name="Hughes D.S."/>
            <person name="Lee S.F."/>
            <person name="Perry T."/>
            <person name="Stroehlein A.J."/>
            <person name="Ansell B.R."/>
            <person name="Breugelmans B."/>
            <person name="Hofmann A."/>
            <person name="Qu J."/>
            <person name="Dugan S."/>
            <person name="Lee S.L."/>
            <person name="Chao H."/>
            <person name="Dinh H."/>
            <person name="Han Y."/>
            <person name="Doddapaneni H.V."/>
            <person name="Worley K.C."/>
            <person name="Muzny D.M."/>
            <person name="Ioannidis P."/>
            <person name="Waterhouse R.M."/>
            <person name="Zdobnov E.M."/>
            <person name="James P.J."/>
            <person name="Bagnall N.H."/>
            <person name="Kotze A.C."/>
            <person name="Gibbs R.A."/>
            <person name="Richards S."/>
            <person name="Batterham P."/>
            <person name="Gasser R.B."/>
        </authorList>
    </citation>
    <scope>NUCLEOTIDE SEQUENCE [LARGE SCALE GENOMIC DNA]</scope>
    <source>
        <strain evidence="10 11">LS</strain>
        <tissue evidence="10">Full body</tissue>
    </source>
</reference>
<keyword evidence="5 9" id="KW-1133">Transmembrane helix</keyword>
<evidence type="ECO:0000256" key="8">
    <source>
        <dbReference type="ARBA" id="ARBA00023288"/>
    </source>
</evidence>
<accession>A0A0L0CDM9</accession>
<evidence type="ECO:0000256" key="5">
    <source>
        <dbReference type="ARBA" id="ARBA00022989"/>
    </source>
</evidence>
<evidence type="ECO:0000256" key="9">
    <source>
        <dbReference type="SAM" id="Phobius"/>
    </source>
</evidence>
<dbReference type="PANTHER" id="PTHR33562:SF23">
    <property type="entry name" value="PROTEIN QUIVER"/>
    <property type="match status" value="1"/>
</dbReference>
<sequence>MAAATRKSTRSSLTASLLPSTNNAIKMLLYYIVIIACITSQFLSVNAIRCHQCNSHINEDCTTLRLSTPRAPRDDQFLAECAEHPGGARAFCRKTVLTIEVTGEHRIIRGCGWLQDRGEMSNNSCFTADNEGYKQILCACNEDGCNGSSGLHISKWSVLSMTALSVIMALVLRRN</sequence>
<organism evidence="10 11">
    <name type="scientific">Lucilia cuprina</name>
    <name type="common">Green bottle fly</name>
    <name type="synonym">Australian sheep blowfly</name>
    <dbReference type="NCBI Taxonomy" id="7375"/>
    <lineage>
        <taxon>Eukaryota</taxon>
        <taxon>Metazoa</taxon>
        <taxon>Ecdysozoa</taxon>
        <taxon>Arthropoda</taxon>
        <taxon>Hexapoda</taxon>
        <taxon>Insecta</taxon>
        <taxon>Pterygota</taxon>
        <taxon>Neoptera</taxon>
        <taxon>Endopterygota</taxon>
        <taxon>Diptera</taxon>
        <taxon>Brachycera</taxon>
        <taxon>Muscomorpha</taxon>
        <taxon>Oestroidea</taxon>
        <taxon>Calliphoridae</taxon>
        <taxon>Luciliinae</taxon>
        <taxon>Lucilia</taxon>
    </lineage>
</organism>
<evidence type="ECO:0000256" key="3">
    <source>
        <dbReference type="ARBA" id="ARBA00022692"/>
    </source>
</evidence>
<dbReference type="GO" id="GO:0032222">
    <property type="term" value="P:regulation of synaptic transmission, cholinergic"/>
    <property type="evidence" value="ECO:0007669"/>
    <property type="project" value="InterPro"/>
</dbReference>
<dbReference type="InterPro" id="IPR031424">
    <property type="entry name" value="QVR-like"/>
</dbReference>
<gene>
    <name evidence="10" type="ORF">FF38_03926</name>
</gene>
<dbReference type="Proteomes" id="UP000037069">
    <property type="component" value="Unassembled WGS sequence"/>
</dbReference>
<dbReference type="GO" id="GO:0098552">
    <property type="term" value="C:side of membrane"/>
    <property type="evidence" value="ECO:0007669"/>
    <property type="project" value="UniProtKB-KW"/>
</dbReference>
<dbReference type="OrthoDB" id="6420171at2759"/>
<keyword evidence="2" id="KW-0336">GPI-anchor</keyword>
<name>A0A0L0CDM9_LUCCU</name>
<feature type="transmembrane region" description="Helical" evidence="9">
    <location>
        <begin position="28"/>
        <end position="48"/>
    </location>
</feature>
<proteinExistence type="predicted"/>
<comment type="caution">
    <text evidence="10">The sequence shown here is derived from an EMBL/GenBank/DDBJ whole genome shotgun (WGS) entry which is preliminary data.</text>
</comment>
<dbReference type="InterPro" id="IPR050975">
    <property type="entry name" value="Sleep_regulator"/>
</dbReference>
<evidence type="ECO:0000256" key="7">
    <source>
        <dbReference type="ARBA" id="ARBA00023180"/>
    </source>
</evidence>
<keyword evidence="6 9" id="KW-0472">Membrane</keyword>
<dbReference type="InterPro" id="IPR045860">
    <property type="entry name" value="Snake_toxin-like_sf"/>
</dbReference>
<comment type="subcellular location">
    <subcellularLocation>
        <location evidence="1">Membrane</location>
        <topology evidence="1">Lipid-anchor</topology>
        <topology evidence="1">GPI-anchor</topology>
    </subcellularLocation>
</comment>
<evidence type="ECO:0000256" key="6">
    <source>
        <dbReference type="ARBA" id="ARBA00023136"/>
    </source>
</evidence>
<protein>
    <submittedName>
        <fullName evidence="10">Uncharacterized protein</fullName>
    </submittedName>
</protein>
<dbReference type="GO" id="GO:0030431">
    <property type="term" value="P:sleep"/>
    <property type="evidence" value="ECO:0007669"/>
    <property type="project" value="InterPro"/>
</dbReference>